<keyword evidence="3" id="KW-0560">Oxidoreductase</keyword>
<dbReference type="Gene3D" id="3.50.50.60">
    <property type="entry name" value="FAD/NAD(P)-binding domain"/>
    <property type="match status" value="2"/>
</dbReference>
<dbReference type="PROSITE" id="PS00573">
    <property type="entry name" value="PYRIDINE_REDOX_2"/>
    <property type="match status" value="1"/>
</dbReference>
<keyword evidence="1" id="KW-0285">Flavoprotein</keyword>
<dbReference type="InterPro" id="IPR036188">
    <property type="entry name" value="FAD/NAD-bd_sf"/>
</dbReference>
<evidence type="ECO:0000256" key="2">
    <source>
        <dbReference type="ARBA" id="ARBA00022827"/>
    </source>
</evidence>
<name>A0A7L7KQB0_9MOLU</name>
<sequence length="310" mass="33376">MMEKFDVIIIGAGPGGMTAAIYTQRSSLKTLMLEKAAPGGKMMTTWEIENYTGFGNISGFELSEKMFNHTQELGVEYRYGDVVNVVDKGDYKEVHTASGEVYQTAAVIIGTGTIPRSTNAPGESELSGKGVSWCAVCDGAFFKDLDIVVVGGGNSAIEEAAFLAKTVNHITVVNILPTLQADAVAIDELKETGKADFLLGYEVVSFNGTDKMESVTVRNVETKEEQDIAVQGAFVFIGQIPKTDFVKDLGITNKWGYIEVDENMATKVPGIYAIGDVVDKELRQIITAANDGSIAAIQVGKYLGKSNKVW</sequence>
<dbReference type="Pfam" id="PF07992">
    <property type="entry name" value="Pyr_redox_2"/>
    <property type="match status" value="1"/>
</dbReference>
<protein>
    <submittedName>
        <fullName evidence="7">FAD-dependent oxidoreductase</fullName>
    </submittedName>
</protein>
<keyword evidence="8" id="KW-1185">Reference proteome</keyword>
<dbReference type="KEGG" id="xcl:G4Z02_03620"/>
<proteinExistence type="predicted"/>
<dbReference type="InterPro" id="IPR008255">
    <property type="entry name" value="Pyr_nucl-diS_OxRdtase_2_AS"/>
</dbReference>
<evidence type="ECO:0000256" key="3">
    <source>
        <dbReference type="ARBA" id="ARBA00023002"/>
    </source>
</evidence>
<dbReference type="PRINTS" id="PR00368">
    <property type="entry name" value="FADPNR"/>
</dbReference>
<keyword evidence="4" id="KW-1015">Disulfide bond</keyword>
<dbReference type="InterPro" id="IPR050097">
    <property type="entry name" value="Ferredoxin-NADP_redctase_2"/>
</dbReference>
<evidence type="ECO:0000256" key="4">
    <source>
        <dbReference type="ARBA" id="ARBA00023157"/>
    </source>
</evidence>
<keyword evidence="2" id="KW-0274">FAD</keyword>
<accession>A0A7L7KQB0</accession>
<evidence type="ECO:0000256" key="5">
    <source>
        <dbReference type="ARBA" id="ARBA00023284"/>
    </source>
</evidence>
<keyword evidence="5" id="KW-0676">Redox-active center</keyword>
<dbReference type="PRINTS" id="PR00469">
    <property type="entry name" value="PNDRDTASEII"/>
</dbReference>
<evidence type="ECO:0000256" key="1">
    <source>
        <dbReference type="ARBA" id="ARBA00022630"/>
    </source>
</evidence>
<dbReference type="SUPFAM" id="SSF51905">
    <property type="entry name" value="FAD/NAD(P)-binding domain"/>
    <property type="match status" value="1"/>
</dbReference>
<dbReference type="InterPro" id="IPR023753">
    <property type="entry name" value="FAD/NAD-binding_dom"/>
</dbReference>
<evidence type="ECO:0000259" key="6">
    <source>
        <dbReference type="Pfam" id="PF07992"/>
    </source>
</evidence>
<dbReference type="PANTHER" id="PTHR48105">
    <property type="entry name" value="THIOREDOXIN REDUCTASE 1-RELATED-RELATED"/>
    <property type="match status" value="1"/>
</dbReference>
<dbReference type="GO" id="GO:0016668">
    <property type="term" value="F:oxidoreductase activity, acting on a sulfur group of donors, NAD(P) as acceptor"/>
    <property type="evidence" value="ECO:0007669"/>
    <property type="project" value="UniProtKB-ARBA"/>
</dbReference>
<dbReference type="Proteomes" id="UP000514720">
    <property type="component" value="Chromosome"/>
</dbReference>
<evidence type="ECO:0000313" key="8">
    <source>
        <dbReference type="Proteomes" id="UP000514720"/>
    </source>
</evidence>
<dbReference type="AlphaFoldDB" id="A0A7L7KQB0"/>
<dbReference type="EMBL" id="CP048914">
    <property type="protein sequence ID" value="QMS84877.1"/>
    <property type="molecule type" value="Genomic_DNA"/>
</dbReference>
<organism evidence="7 8">
    <name type="scientific">Candidatus Xianfuyuplasma coldseepsis</name>
    <dbReference type="NCBI Taxonomy" id="2782163"/>
    <lineage>
        <taxon>Bacteria</taxon>
        <taxon>Bacillati</taxon>
        <taxon>Mycoplasmatota</taxon>
        <taxon>Mollicutes</taxon>
        <taxon>Candidatus Izemoplasmatales</taxon>
        <taxon>Candidatus Izemoplasmataceae</taxon>
        <taxon>Candidatus Xianfuyuplasma</taxon>
    </lineage>
</organism>
<gene>
    <name evidence="7" type="ORF">G4Z02_03620</name>
</gene>
<reference evidence="7 8" key="1">
    <citation type="submission" date="2020-02" db="EMBL/GenBank/DDBJ databases">
        <authorList>
            <person name="Zheng R.K."/>
            <person name="Sun C.M."/>
        </authorList>
    </citation>
    <scope>NUCLEOTIDE SEQUENCE [LARGE SCALE GENOMIC DNA]</scope>
    <source>
        <strain evidence="8">zrk13</strain>
    </source>
</reference>
<evidence type="ECO:0000313" key="7">
    <source>
        <dbReference type="EMBL" id="QMS84877.1"/>
    </source>
</evidence>
<feature type="domain" description="FAD/NAD(P)-binding" evidence="6">
    <location>
        <begin position="5"/>
        <end position="292"/>
    </location>
</feature>